<dbReference type="PROSITE" id="PS51900">
    <property type="entry name" value="CB"/>
    <property type="match status" value="1"/>
</dbReference>
<dbReference type="Gene3D" id="1.10.443.10">
    <property type="entry name" value="Intergrase catalytic core"/>
    <property type="match status" value="1"/>
</dbReference>
<dbReference type="InterPro" id="IPR011010">
    <property type="entry name" value="DNA_brk_join_enz"/>
</dbReference>
<evidence type="ECO:0000256" key="2">
    <source>
        <dbReference type="ARBA" id="ARBA00023125"/>
    </source>
</evidence>
<dbReference type="InterPro" id="IPR044068">
    <property type="entry name" value="CB"/>
</dbReference>
<keyword evidence="3" id="KW-0233">DNA recombination</keyword>
<dbReference type="InterPro" id="IPR010998">
    <property type="entry name" value="Integrase_recombinase_N"/>
</dbReference>
<dbReference type="SUPFAM" id="SSF56349">
    <property type="entry name" value="DNA breaking-rejoining enzymes"/>
    <property type="match status" value="1"/>
</dbReference>
<comment type="similarity">
    <text evidence="1">Belongs to the 'phage' integrase family.</text>
</comment>
<evidence type="ECO:0000259" key="6">
    <source>
        <dbReference type="PROSITE" id="PS51900"/>
    </source>
</evidence>
<protein>
    <submittedName>
        <fullName evidence="7">Integrase</fullName>
    </submittedName>
</protein>
<keyword evidence="2 4" id="KW-0238">DNA-binding</keyword>
<dbReference type="InterPro" id="IPR050090">
    <property type="entry name" value="Tyrosine_recombinase_XerCD"/>
</dbReference>
<feature type="domain" description="Core-binding (CB)" evidence="6">
    <location>
        <begin position="59"/>
        <end position="140"/>
    </location>
</feature>
<name>A0A8S5NAG4_9VIRU</name>
<proteinExistence type="inferred from homology"/>
<reference evidence="7" key="1">
    <citation type="journal article" date="2021" name="Proc. Natl. Acad. Sci. U.S.A.">
        <title>A Catalog of Tens of Thousands of Viruses from Human Metagenomes Reveals Hidden Associations with Chronic Diseases.</title>
        <authorList>
            <person name="Tisza M.J."/>
            <person name="Buck C.B."/>
        </authorList>
    </citation>
    <scope>NUCLEOTIDE SEQUENCE</scope>
    <source>
        <strain evidence="7">CtXnn1</strain>
    </source>
</reference>
<evidence type="ECO:0000256" key="1">
    <source>
        <dbReference type="ARBA" id="ARBA00008857"/>
    </source>
</evidence>
<dbReference type="EMBL" id="BK015108">
    <property type="protein sequence ID" value="DAD91234.1"/>
    <property type="molecule type" value="Genomic_DNA"/>
</dbReference>
<dbReference type="Gene3D" id="1.10.150.130">
    <property type="match status" value="1"/>
</dbReference>
<dbReference type="GO" id="GO:0015074">
    <property type="term" value="P:DNA integration"/>
    <property type="evidence" value="ECO:0007669"/>
    <property type="project" value="InterPro"/>
</dbReference>
<organism evidence="7">
    <name type="scientific">Phage sp. ctXnn1</name>
    <dbReference type="NCBI Taxonomy" id="2826749"/>
    <lineage>
        <taxon>Viruses</taxon>
    </lineage>
</organism>
<evidence type="ECO:0000259" key="5">
    <source>
        <dbReference type="PROSITE" id="PS51898"/>
    </source>
</evidence>
<evidence type="ECO:0000256" key="3">
    <source>
        <dbReference type="ARBA" id="ARBA00023172"/>
    </source>
</evidence>
<dbReference type="GO" id="GO:0003677">
    <property type="term" value="F:DNA binding"/>
    <property type="evidence" value="ECO:0007669"/>
    <property type="project" value="UniProtKB-UniRule"/>
</dbReference>
<dbReference type="Pfam" id="PF00589">
    <property type="entry name" value="Phage_integrase"/>
    <property type="match status" value="1"/>
</dbReference>
<evidence type="ECO:0000313" key="7">
    <source>
        <dbReference type="EMBL" id="DAD91234.1"/>
    </source>
</evidence>
<dbReference type="GO" id="GO:0006310">
    <property type="term" value="P:DNA recombination"/>
    <property type="evidence" value="ECO:0007669"/>
    <property type="project" value="UniProtKB-KW"/>
</dbReference>
<dbReference type="CDD" id="cd01189">
    <property type="entry name" value="INT_ICEBs1_C_like"/>
    <property type="match status" value="1"/>
</dbReference>
<feature type="domain" description="Tyr recombinase" evidence="5">
    <location>
        <begin position="153"/>
        <end position="336"/>
    </location>
</feature>
<sequence>MARKKKNELPSGNIRVQVYDYTDNDGKKHYKSFTAPTKAQAQALATEWKNHRRELKESLTVAQACERYIEMKRNVLSPYTITGYETALRRIKRYSISGTDLTVIKNEDLQRFISELSLTITPKSIRNTIGLISVSLSVFLPRFDLNVTLPAKVKPKLYIPTAADVQALLNHCNTTELKLAILFAAIGTMRRGEACAVTFSDVNYESQTIEVNKSMAKIGNSPEWVVKAPKTYSSYRRILMPKYVKDLIKSLDDGEHDTVLNLTPDQVYDRFSAALRRSGLPAFRYHDLRHYAASKMHADGIPQRYIEAMGGWKPGSDVLKRVYENVYEDELLKIGETFAEKNTFSV</sequence>
<dbReference type="PANTHER" id="PTHR30349">
    <property type="entry name" value="PHAGE INTEGRASE-RELATED"/>
    <property type="match status" value="1"/>
</dbReference>
<dbReference type="InterPro" id="IPR002104">
    <property type="entry name" value="Integrase_catalytic"/>
</dbReference>
<dbReference type="PANTHER" id="PTHR30349:SF41">
    <property type="entry name" value="INTEGRASE_RECOMBINASE PROTEIN MJ0367-RELATED"/>
    <property type="match status" value="1"/>
</dbReference>
<accession>A0A8S5NAG4</accession>
<evidence type="ECO:0000256" key="4">
    <source>
        <dbReference type="PROSITE-ProRule" id="PRU01248"/>
    </source>
</evidence>
<dbReference type="PROSITE" id="PS51898">
    <property type="entry name" value="TYR_RECOMBINASE"/>
    <property type="match status" value="1"/>
</dbReference>
<dbReference type="InterPro" id="IPR013762">
    <property type="entry name" value="Integrase-like_cat_sf"/>
</dbReference>